<evidence type="ECO:0000313" key="3">
    <source>
        <dbReference type="Proteomes" id="UP001596103"/>
    </source>
</evidence>
<sequence>MSERHRQHVMKHGEHNNTTPPANPARVISASTKDVLDEQEPATGEEKSVKGAFERLKAGLRAYAAATGCTTMTKSVPASDYDADAACSDIRSMQKTTAPRKSITTVLANAAAHMTKSLALPTGTSLVAGYGTDSSDLTGGSALRQQSLQKKCVYSGDQLLKAGEQALRDGKITAGEAYHLSSAVTMGKHPGDDIGAKLKDYLPQPKAQ</sequence>
<proteinExistence type="predicted"/>
<organism evidence="2 3">
    <name type="scientific">Paraburkholderia denitrificans</name>
    <dbReference type="NCBI Taxonomy" id="694025"/>
    <lineage>
        <taxon>Bacteria</taxon>
        <taxon>Pseudomonadati</taxon>
        <taxon>Pseudomonadota</taxon>
        <taxon>Betaproteobacteria</taxon>
        <taxon>Burkholderiales</taxon>
        <taxon>Burkholderiaceae</taxon>
        <taxon>Paraburkholderia</taxon>
    </lineage>
</organism>
<gene>
    <name evidence="2" type="ORF">ACFPTO_02200</name>
</gene>
<feature type="region of interest" description="Disordered" evidence="1">
    <location>
        <begin position="1"/>
        <end position="48"/>
    </location>
</feature>
<evidence type="ECO:0000256" key="1">
    <source>
        <dbReference type="SAM" id="MobiDB-lite"/>
    </source>
</evidence>
<dbReference type="RefSeq" id="WP_377709163.1">
    <property type="nucleotide sequence ID" value="NZ_JBHSMP010000006.1"/>
</dbReference>
<feature type="compositionally biased region" description="Basic residues" evidence="1">
    <location>
        <begin position="1"/>
        <end position="10"/>
    </location>
</feature>
<evidence type="ECO:0000313" key="2">
    <source>
        <dbReference type="EMBL" id="MFC5427629.1"/>
    </source>
</evidence>
<reference evidence="3" key="1">
    <citation type="journal article" date="2019" name="Int. J. Syst. Evol. Microbiol.">
        <title>The Global Catalogue of Microorganisms (GCM) 10K type strain sequencing project: providing services to taxonomists for standard genome sequencing and annotation.</title>
        <authorList>
            <consortium name="The Broad Institute Genomics Platform"/>
            <consortium name="The Broad Institute Genome Sequencing Center for Infectious Disease"/>
            <person name="Wu L."/>
            <person name="Ma J."/>
        </authorList>
    </citation>
    <scope>NUCLEOTIDE SEQUENCE [LARGE SCALE GENOMIC DNA]</scope>
    <source>
        <strain evidence="3">CCUG 56042</strain>
    </source>
</reference>
<name>A0ABW0J3L3_9BURK</name>
<dbReference type="Proteomes" id="UP001596103">
    <property type="component" value="Unassembled WGS sequence"/>
</dbReference>
<comment type="caution">
    <text evidence="2">The sequence shown here is derived from an EMBL/GenBank/DDBJ whole genome shotgun (WGS) entry which is preliminary data.</text>
</comment>
<keyword evidence="3" id="KW-1185">Reference proteome</keyword>
<dbReference type="EMBL" id="JBHSMP010000006">
    <property type="protein sequence ID" value="MFC5427629.1"/>
    <property type="molecule type" value="Genomic_DNA"/>
</dbReference>
<accession>A0ABW0J3L3</accession>
<protein>
    <submittedName>
        <fullName evidence="2">Uncharacterized protein</fullName>
    </submittedName>
</protein>